<comment type="caution">
    <text evidence="2">The sequence shown here is derived from an EMBL/GenBank/DDBJ whole genome shotgun (WGS) entry which is preliminary data.</text>
</comment>
<sequence length="593" mass="65211">MSFGTLPTGTWDVRFHGSCPRCHHWHNRMTLRLSRLPGVYNGVRCENCSYKWFGLGGNSTHTSLVSQQTRTLTFASDFSGRASSGPPIDGSAGAATLITRLHSMSAVGSPYLTTCTVPQRQDDNPDDQDHDDPRPTSRLRAHLSSSSGRDNKPLSKNSSRSSRGKKEPPRPSDQAGLALGPGSTHEEGIDTASEKRSISERLRAKLRDILSRLRRVKRRARRRASCHSMDTSRATTTENNRPLPISTKQPRHKDGQAQPSQQDQAVVPSPRSTGEPDVFVPRPPSRRQSAPEPRTSNSRSDNHGDGAYQKPFSYEKQPSDPGRDEQIRAIRRAKTMAAQQSRCECPVDCYCKRPTSSLIPDNPLTDRASLYHLDLAQPSLETRISRHSEDLAYIGSHLNFSQIPNISEPGLSMSSNGSVRGRSQSRRGRENLWRRSNATWESQATTAYTDSDAGSSTARRSTFARQDLLPVATSPRPRVPSPLASPTNINGFTEGEDHGRRSESVSSLDEDYQHSERATDGFPSVSPIQETASGGSAPVSMIFVDDDPVHDEDRLRISVDVPEEGEDNAQPNHINYGPSSHQPGGPLSSHPIP</sequence>
<feature type="compositionally biased region" description="Polar residues" evidence="1">
    <location>
        <begin position="434"/>
        <end position="464"/>
    </location>
</feature>
<feature type="compositionally biased region" description="Basic and acidic residues" evidence="1">
    <location>
        <begin position="184"/>
        <end position="197"/>
    </location>
</feature>
<gene>
    <name evidence="2" type="ORF">SLS56_005098</name>
</gene>
<feature type="region of interest" description="Disordered" evidence="1">
    <location>
        <begin position="406"/>
        <end position="593"/>
    </location>
</feature>
<feature type="compositionally biased region" description="Basic residues" evidence="1">
    <location>
        <begin position="216"/>
        <end position="225"/>
    </location>
</feature>
<feature type="compositionally biased region" description="Polar residues" evidence="1">
    <location>
        <begin position="569"/>
        <end position="582"/>
    </location>
</feature>
<evidence type="ECO:0000313" key="3">
    <source>
        <dbReference type="Proteomes" id="UP001521116"/>
    </source>
</evidence>
<feature type="region of interest" description="Disordered" evidence="1">
    <location>
        <begin position="114"/>
        <end position="197"/>
    </location>
</feature>
<protein>
    <submittedName>
        <fullName evidence="2">Uncharacterized protein</fullName>
    </submittedName>
</protein>
<dbReference type="EMBL" id="JAJVDC020000049">
    <property type="protein sequence ID" value="KAL1630273.1"/>
    <property type="molecule type" value="Genomic_DNA"/>
</dbReference>
<keyword evidence="3" id="KW-1185">Reference proteome</keyword>
<feature type="region of interest" description="Disordered" evidence="1">
    <location>
        <begin position="216"/>
        <end position="323"/>
    </location>
</feature>
<evidence type="ECO:0000313" key="2">
    <source>
        <dbReference type="EMBL" id="KAL1630273.1"/>
    </source>
</evidence>
<reference evidence="2 3" key="1">
    <citation type="submission" date="2024-02" db="EMBL/GenBank/DDBJ databases">
        <title>De novo assembly and annotation of 12 fungi associated with fruit tree decline syndrome in Ontario, Canada.</title>
        <authorList>
            <person name="Sulman M."/>
            <person name="Ellouze W."/>
            <person name="Ilyukhin E."/>
        </authorList>
    </citation>
    <scope>NUCLEOTIDE SEQUENCE [LARGE SCALE GENOMIC DNA]</scope>
    <source>
        <strain evidence="2 3">M1-105</strain>
    </source>
</reference>
<dbReference type="Proteomes" id="UP001521116">
    <property type="component" value="Unassembled WGS sequence"/>
</dbReference>
<name>A0ABR3SWA5_9PEZI</name>
<evidence type="ECO:0000256" key="1">
    <source>
        <dbReference type="SAM" id="MobiDB-lite"/>
    </source>
</evidence>
<proteinExistence type="predicted"/>
<accession>A0ABR3SWA5</accession>
<organism evidence="2 3">
    <name type="scientific">Neofusicoccum ribis</name>
    <dbReference type="NCBI Taxonomy" id="45134"/>
    <lineage>
        <taxon>Eukaryota</taxon>
        <taxon>Fungi</taxon>
        <taxon>Dikarya</taxon>
        <taxon>Ascomycota</taxon>
        <taxon>Pezizomycotina</taxon>
        <taxon>Dothideomycetes</taxon>
        <taxon>Dothideomycetes incertae sedis</taxon>
        <taxon>Botryosphaeriales</taxon>
        <taxon>Botryosphaeriaceae</taxon>
        <taxon>Neofusicoccum</taxon>
    </lineage>
</organism>
<feature type="compositionally biased region" description="Polar residues" evidence="1">
    <location>
        <begin position="228"/>
        <end position="240"/>
    </location>
</feature>